<organism evidence="10 11">
    <name type="scientific">Aphanomyces euteiches</name>
    <dbReference type="NCBI Taxonomy" id="100861"/>
    <lineage>
        <taxon>Eukaryota</taxon>
        <taxon>Sar</taxon>
        <taxon>Stramenopiles</taxon>
        <taxon>Oomycota</taxon>
        <taxon>Saprolegniomycetes</taxon>
        <taxon>Saprolegniales</taxon>
        <taxon>Verrucalvaceae</taxon>
        <taxon>Aphanomyces</taxon>
    </lineage>
</organism>
<dbReference type="GO" id="GO:0019706">
    <property type="term" value="F:protein-cysteine S-palmitoyltransferase activity"/>
    <property type="evidence" value="ECO:0007669"/>
    <property type="project" value="UniProtKB-EC"/>
</dbReference>
<feature type="domain" description="Palmitoyltransferase DHHC" evidence="9">
    <location>
        <begin position="128"/>
        <end position="196"/>
    </location>
</feature>
<evidence type="ECO:0000313" key="11">
    <source>
        <dbReference type="Proteomes" id="UP000481153"/>
    </source>
</evidence>
<evidence type="ECO:0000313" key="10">
    <source>
        <dbReference type="EMBL" id="KAF0736386.1"/>
    </source>
</evidence>
<dbReference type="VEuPathDB" id="FungiDB:AeMF1_021254"/>
<name>A0A6G0X8K6_9STRA</name>
<dbReference type="InterPro" id="IPR001594">
    <property type="entry name" value="Palmitoyltrfase_DHHC"/>
</dbReference>
<comment type="domain">
    <text evidence="8">The DHHC domain is required for palmitoyltransferase activity.</text>
</comment>
<feature type="transmembrane region" description="Helical" evidence="8">
    <location>
        <begin position="60"/>
        <end position="80"/>
    </location>
</feature>
<comment type="caution">
    <text evidence="10">The sequence shown here is derived from an EMBL/GenBank/DDBJ whole genome shotgun (WGS) entry which is preliminary data.</text>
</comment>
<reference evidence="10 11" key="1">
    <citation type="submission" date="2019-07" db="EMBL/GenBank/DDBJ databases">
        <title>Genomics analysis of Aphanomyces spp. identifies a new class of oomycete effector associated with host adaptation.</title>
        <authorList>
            <person name="Gaulin E."/>
        </authorList>
    </citation>
    <scope>NUCLEOTIDE SEQUENCE [LARGE SCALE GENOMIC DNA]</scope>
    <source>
        <strain evidence="10 11">ATCC 201684</strain>
    </source>
</reference>
<dbReference type="GO" id="GO:0006612">
    <property type="term" value="P:protein targeting to membrane"/>
    <property type="evidence" value="ECO:0007669"/>
    <property type="project" value="TreeGrafter"/>
</dbReference>
<evidence type="ECO:0000259" key="9">
    <source>
        <dbReference type="Pfam" id="PF01529"/>
    </source>
</evidence>
<comment type="similarity">
    <text evidence="7">Belongs to the DHHC palmitoyltransferase family. PFA5 subfamily.</text>
</comment>
<dbReference type="PANTHER" id="PTHR22883:SF23">
    <property type="entry name" value="PALMITOYLTRANSFERASE ZDHHC6"/>
    <property type="match status" value="1"/>
</dbReference>
<proteinExistence type="inferred from homology"/>
<keyword evidence="2 8" id="KW-0808">Transferase</keyword>
<keyword evidence="6 8" id="KW-0012">Acyltransferase</keyword>
<keyword evidence="4 8" id="KW-1133">Transmembrane helix</keyword>
<accession>A0A6G0X8K6</accession>
<feature type="transmembrane region" description="Helical" evidence="8">
    <location>
        <begin position="86"/>
        <end position="107"/>
    </location>
</feature>
<keyword evidence="3 8" id="KW-0812">Transmembrane</keyword>
<dbReference type="PANTHER" id="PTHR22883">
    <property type="entry name" value="ZINC FINGER DHHC DOMAIN CONTAINING PROTEIN"/>
    <property type="match status" value="1"/>
</dbReference>
<dbReference type="GO" id="GO:0005794">
    <property type="term" value="C:Golgi apparatus"/>
    <property type="evidence" value="ECO:0007669"/>
    <property type="project" value="TreeGrafter"/>
</dbReference>
<feature type="transmembrane region" description="Helical" evidence="8">
    <location>
        <begin position="171"/>
        <end position="195"/>
    </location>
</feature>
<evidence type="ECO:0000256" key="3">
    <source>
        <dbReference type="ARBA" id="ARBA00022692"/>
    </source>
</evidence>
<dbReference type="PROSITE" id="PS50216">
    <property type="entry name" value="DHHC"/>
    <property type="match status" value="1"/>
</dbReference>
<dbReference type="GO" id="GO:0005783">
    <property type="term" value="C:endoplasmic reticulum"/>
    <property type="evidence" value="ECO:0007669"/>
    <property type="project" value="TreeGrafter"/>
</dbReference>
<dbReference type="Pfam" id="PF01529">
    <property type="entry name" value="DHHC"/>
    <property type="match status" value="1"/>
</dbReference>
<evidence type="ECO:0000256" key="6">
    <source>
        <dbReference type="ARBA" id="ARBA00023315"/>
    </source>
</evidence>
<dbReference type="GO" id="GO:0016020">
    <property type="term" value="C:membrane"/>
    <property type="evidence" value="ECO:0007669"/>
    <property type="project" value="UniProtKB-SubCell"/>
</dbReference>
<keyword evidence="5 8" id="KW-0472">Membrane</keyword>
<comment type="catalytic activity">
    <reaction evidence="8">
        <text>L-cysteinyl-[protein] + hexadecanoyl-CoA = S-hexadecanoyl-L-cysteinyl-[protein] + CoA</text>
        <dbReference type="Rhea" id="RHEA:36683"/>
        <dbReference type="Rhea" id="RHEA-COMP:10131"/>
        <dbReference type="Rhea" id="RHEA-COMP:11032"/>
        <dbReference type="ChEBI" id="CHEBI:29950"/>
        <dbReference type="ChEBI" id="CHEBI:57287"/>
        <dbReference type="ChEBI" id="CHEBI:57379"/>
        <dbReference type="ChEBI" id="CHEBI:74151"/>
        <dbReference type="EC" id="2.3.1.225"/>
    </reaction>
</comment>
<evidence type="ECO:0000256" key="2">
    <source>
        <dbReference type="ARBA" id="ARBA00022679"/>
    </source>
</evidence>
<evidence type="ECO:0000256" key="4">
    <source>
        <dbReference type="ARBA" id="ARBA00022989"/>
    </source>
</evidence>
<sequence>MQDPILTPMAQPTEEDHTVVDFQEERQALCCVKFGQTRYLCQQSATAVYFPRMLHVGPNAGCMLITYTIILAPIFVYIFSDGLASWISVVLALSIVLTFVAFSMVACSDPGVIKHHYVSTTGEEAGILCAHCQIRRPAEAIHCYECGVCIDGMDHHCPWTGKCIGKQTIMWFYLFLWMICIHLALSIGTVVYYAISRPSSG</sequence>
<dbReference type="AlphaFoldDB" id="A0A6G0X8K6"/>
<dbReference type="EC" id="2.3.1.225" evidence="8"/>
<keyword evidence="11" id="KW-1185">Reference proteome</keyword>
<evidence type="ECO:0000256" key="7">
    <source>
        <dbReference type="ARBA" id="ARBA00038298"/>
    </source>
</evidence>
<gene>
    <name evidence="10" type="ORF">Ae201684_007405</name>
</gene>
<evidence type="ECO:0000256" key="5">
    <source>
        <dbReference type="ARBA" id="ARBA00023136"/>
    </source>
</evidence>
<dbReference type="EMBL" id="VJMJ01000089">
    <property type="protein sequence ID" value="KAF0736386.1"/>
    <property type="molecule type" value="Genomic_DNA"/>
</dbReference>
<comment type="subcellular location">
    <subcellularLocation>
        <location evidence="1">Membrane</location>
        <topology evidence="1">Multi-pass membrane protein</topology>
    </subcellularLocation>
</comment>
<dbReference type="Proteomes" id="UP000481153">
    <property type="component" value="Unassembled WGS sequence"/>
</dbReference>
<protein>
    <recommendedName>
        <fullName evidence="8">Palmitoyltransferase</fullName>
        <ecNumber evidence="8">2.3.1.225</ecNumber>
    </recommendedName>
</protein>
<evidence type="ECO:0000256" key="8">
    <source>
        <dbReference type="RuleBase" id="RU079119"/>
    </source>
</evidence>
<evidence type="ECO:0000256" key="1">
    <source>
        <dbReference type="ARBA" id="ARBA00004141"/>
    </source>
</evidence>
<dbReference type="InterPro" id="IPR039859">
    <property type="entry name" value="PFA4/ZDH16/20/ERF2-like"/>
</dbReference>